<feature type="compositionally biased region" description="Basic and acidic residues" evidence="1">
    <location>
        <begin position="56"/>
        <end position="121"/>
    </location>
</feature>
<gene>
    <name evidence="3" type="ORF">FOA19_15960</name>
</gene>
<protein>
    <recommendedName>
        <fullName evidence="2">DUF5872 domain-containing protein</fullName>
    </recommendedName>
</protein>
<name>A0A5B6THI6_9BACT</name>
<accession>A0A5B6THI6</accession>
<organism evidence="3 4">
    <name type="scientific">Rufibacter hautae</name>
    <dbReference type="NCBI Taxonomy" id="2595005"/>
    <lineage>
        <taxon>Bacteria</taxon>
        <taxon>Pseudomonadati</taxon>
        <taxon>Bacteroidota</taxon>
        <taxon>Cytophagia</taxon>
        <taxon>Cytophagales</taxon>
        <taxon>Hymenobacteraceae</taxon>
        <taxon>Rufibacter</taxon>
    </lineage>
</organism>
<feature type="region of interest" description="Disordered" evidence="1">
    <location>
        <begin position="1"/>
        <end position="176"/>
    </location>
</feature>
<sequence length="176" mass="19993">MTKSRDEEQYTKPELRQKIKDELMQSDKGGKKGQWSARKSQLLVQEYEKQGGGYKGKKDEAAKSLEKWTDEDWQTKDGHADTRHDGETSRYLPKEVWEKLSPQEKKEAEQKKVKGSKKGDQHVANTPAVKRAKAEAEKEHKAPSKADLMKQAQKLGISGRSKMNKDALQKAIEAAK</sequence>
<dbReference type="OrthoDB" id="791686at2"/>
<dbReference type="Pfam" id="PF19197">
    <property type="entry name" value="DUF5872"/>
    <property type="match status" value="1"/>
</dbReference>
<dbReference type="AlphaFoldDB" id="A0A5B6THI6"/>
<dbReference type="InterPro" id="IPR043803">
    <property type="entry name" value="DUF5872"/>
</dbReference>
<feature type="compositionally biased region" description="Basic and acidic residues" evidence="1">
    <location>
        <begin position="163"/>
        <end position="176"/>
    </location>
</feature>
<feature type="compositionally biased region" description="Basic and acidic residues" evidence="1">
    <location>
        <begin position="132"/>
        <end position="148"/>
    </location>
</feature>
<keyword evidence="4" id="KW-1185">Reference proteome</keyword>
<feature type="domain" description="DUF5872" evidence="2">
    <location>
        <begin position="13"/>
        <end position="118"/>
    </location>
</feature>
<reference evidence="3 4" key="1">
    <citation type="submission" date="2019-07" db="EMBL/GenBank/DDBJ databases">
        <title>Rufibacter sp. nov., isolated from lake sediment.</title>
        <authorList>
            <person name="Qu J.-H."/>
        </authorList>
    </citation>
    <scope>NUCLEOTIDE SEQUENCE [LARGE SCALE GENOMIC DNA]</scope>
    <source>
        <strain evidence="3 4">NBS58-1</strain>
    </source>
</reference>
<dbReference type="Proteomes" id="UP000324133">
    <property type="component" value="Unassembled WGS sequence"/>
</dbReference>
<comment type="caution">
    <text evidence="3">The sequence shown here is derived from an EMBL/GenBank/DDBJ whole genome shotgun (WGS) entry which is preliminary data.</text>
</comment>
<dbReference type="EMBL" id="VKKY01000002">
    <property type="protein sequence ID" value="KAA3438714.1"/>
    <property type="molecule type" value="Genomic_DNA"/>
</dbReference>
<evidence type="ECO:0000259" key="2">
    <source>
        <dbReference type="Pfam" id="PF19197"/>
    </source>
</evidence>
<evidence type="ECO:0000313" key="3">
    <source>
        <dbReference type="EMBL" id="KAA3438714.1"/>
    </source>
</evidence>
<dbReference type="RefSeq" id="WP_149091770.1">
    <property type="nucleotide sequence ID" value="NZ_VKKY01000002.1"/>
</dbReference>
<evidence type="ECO:0000313" key="4">
    <source>
        <dbReference type="Proteomes" id="UP000324133"/>
    </source>
</evidence>
<proteinExistence type="predicted"/>
<evidence type="ECO:0000256" key="1">
    <source>
        <dbReference type="SAM" id="MobiDB-lite"/>
    </source>
</evidence>
<feature type="compositionally biased region" description="Basic and acidic residues" evidence="1">
    <location>
        <begin position="1"/>
        <end position="30"/>
    </location>
</feature>